<dbReference type="GO" id="GO:0080044">
    <property type="term" value="F:quercetin 7-O-glucosyltransferase activity"/>
    <property type="evidence" value="ECO:0007669"/>
    <property type="project" value="TreeGrafter"/>
</dbReference>
<evidence type="ECO:0000313" key="6">
    <source>
        <dbReference type="Proteomes" id="UP000233551"/>
    </source>
</evidence>
<dbReference type="STRING" id="22663.A0A218Y0D3"/>
<dbReference type="GO" id="GO:0080043">
    <property type="term" value="F:quercetin 3-O-glucosyltransferase activity"/>
    <property type="evidence" value="ECO:0007669"/>
    <property type="project" value="TreeGrafter"/>
</dbReference>
<dbReference type="EMBL" id="MTKT01000605">
    <property type="protein sequence ID" value="OWM90012.1"/>
    <property type="molecule type" value="Genomic_DNA"/>
</dbReference>
<reference evidence="3" key="2">
    <citation type="submission" date="2017-06" db="EMBL/GenBank/DDBJ databases">
        <title>The pomegranate genome and the genomics of punicalagin biosynthesis.</title>
        <authorList>
            <person name="Xu C."/>
        </authorList>
    </citation>
    <scope>NUCLEOTIDE SEQUENCE [LARGE SCALE GENOMIC DNA]</scope>
    <source>
        <tissue evidence="3">Fresh leaf</tissue>
    </source>
</reference>
<dbReference type="AlphaFoldDB" id="A0A218Y0D3"/>
<keyword evidence="2" id="KW-0328">Glycosyltransferase</keyword>
<dbReference type="Proteomes" id="UP000233551">
    <property type="component" value="Unassembled WGS sequence"/>
</dbReference>
<gene>
    <name evidence="3" type="ORF">CDL15_Pgr026925</name>
    <name evidence="4" type="ORF">CRG98_048381</name>
</gene>
<name>A0A218Y0D3_PUNGR</name>
<proteinExistence type="inferred from homology"/>
<organism evidence="3 5">
    <name type="scientific">Punica granatum</name>
    <name type="common">Pomegranate</name>
    <dbReference type="NCBI Taxonomy" id="22663"/>
    <lineage>
        <taxon>Eukaryota</taxon>
        <taxon>Viridiplantae</taxon>
        <taxon>Streptophyta</taxon>
        <taxon>Embryophyta</taxon>
        <taxon>Tracheophyta</taxon>
        <taxon>Spermatophyta</taxon>
        <taxon>Magnoliopsida</taxon>
        <taxon>eudicotyledons</taxon>
        <taxon>Gunneridae</taxon>
        <taxon>Pentapetalae</taxon>
        <taxon>rosids</taxon>
        <taxon>malvids</taxon>
        <taxon>Myrtales</taxon>
        <taxon>Lythraceae</taxon>
        <taxon>Punica</taxon>
    </lineage>
</organism>
<dbReference type="PANTHER" id="PTHR11926">
    <property type="entry name" value="GLUCOSYL/GLUCURONOSYL TRANSFERASES"/>
    <property type="match status" value="1"/>
</dbReference>
<evidence type="ECO:0008006" key="7">
    <source>
        <dbReference type="Google" id="ProtNLM"/>
    </source>
</evidence>
<evidence type="ECO:0000313" key="5">
    <source>
        <dbReference type="Proteomes" id="UP000197138"/>
    </source>
</evidence>
<dbReference type="PANTHER" id="PTHR11926:SF1516">
    <property type="entry name" value="GLYCOSYLTRANSFERASE"/>
    <property type="match status" value="1"/>
</dbReference>
<reference evidence="5" key="1">
    <citation type="journal article" date="2017" name="Plant J.">
        <title>The pomegranate (Punica granatum L.) genome and the genomics of punicalagin biosynthesis.</title>
        <authorList>
            <person name="Qin G."/>
            <person name="Xu C."/>
            <person name="Ming R."/>
            <person name="Tang H."/>
            <person name="Guyot R."/>
            <person name="Kramer E.M."/>
            <person name="Hu Y."/>
            <person name="Yi X."/>
            <person name="Qi Y."/>
            <person name="Xu X."/>
            <person name="Gao Z."/>
            <person name="Pan H."/>
            <person name="Jian J."/>
            <person name="Tian Y."/>
            <person name="Yue Z."/>
            <person name="Xu Y."/>
        </authorList>
    </citation>
    <scope>NUCLEOTIDE SEQUENCE [LARGE SCALE GENOMIC DNA]</scope>
    <source>
        <strain evidence="5">cv. Dabenzi</strain>
    </source>
</reference>
<evidence type="ECO:0000313" key="3">
    <source>
        <dbReference type="EMBL" id="OWM90012.1"/>
    </source>
</evidence>
<accession>A0A218Y0D3</accession>
<keyword evidence="6" id="KW-1185">Reference proteome</keyword>
<reference evidence="4 6" key="3">
    <citation type="submission" date="2017-11" db="EMBL/GenBank/DDBJ databases">
        <title>De-novo sequencing of pomegranate (Punica granatum L.) genome.</title>
        <authorList>
            <person name="Akparov Z."/>
            <person name="Amiraslanov A."/>
            <person name="Hajiyeva S."/>
            <person name="Abbasov M."/>
            <person name="Kaur K."/>
            <person name="Hamwieh A."/>
            <person name="Solovyev V."/>
            <person name="Salamov A."/>
            <person name="Braich B."/>
            <person name="Kosarev P."/>
            <person name="Mahmoud A."/>
            <person name="Hajiyev E."/>
            <person name="Babayeva S."/>
            <person name="Izzatullayeva V."/>
            <person name="Mammadov A."/>
            <person name="Mammadov A."/>
            <person name="Sharifova S."/>
            <person name="Ojaghi J."/>
            <person name="Eynullazada K."/>
            <person name="Bayramov B."/>
            <person name="Abdulazimova A."/>
            <person name="Shahmuradov I."/>
        </authorList>
    </citation>
    <scope>NUCLEOTIDE SEQUENCE [LARGE SCALE GENOMIC DNA]</scope>
    <source>
        <strain evidence="4">AG2017</strain>
        <strain evidence="6">cv. AG2017</strain>
        <tissue evidence="4">Leaf</tissue>
    </source>
</reference>
<sequence length="265" mass="29688">METPDGLPPSQAKSLQDFDAMCESLKLHMRASFHALVGDLNERAASGSGFPPVSCIMADDFTTFSAYPASEKFGIPVVNLWAIPACALMGLIHLPKLKEKGLTPLKDESYLTNGFLEAKIDWIPGMTNMRLRDMPTFVRTTNPDEFIFHFMMDAGARFDKASVTIIHTFEALEGDVLSALSLMFSRPVYAIGQFQLHIDQNLENKNSLKHMGCNLWKEDTECLKWLDSQKLESMLYINFGSLAFLTSQQLVEFARGIANIHSYGY</sequence>
<evidence type="ECO:0000256" key="1">
    <source>
        <dbReference type="ARBA" id="ARBA00009995"/>
    </source>
</evidence>
<evidence type="ECO:0000256" key="2">
    <source>
        <dbReference type="ARBA" id="ARBA00022676"/>
    </source>
</evidence>
<comment type="similarity">
    <text evidence="1">Belongs to the UDP-glycosyltransferase family.</text>
</comment>
<protein>
    <recommendedName>
        <fullName evidence="7">7-deoxyloganetin glucosyltransferase-like</fullName>
    </recommendedName>
</protein>
<keyword evidence="2" id="KW-0808">Transferase</keyword>
<dbReference type="SUPFAM" id="SSF53756">
    <property type="entry name" value="UDP-Glycosyltransferase/glycogen phosphorylase"/>
    <property type="match status" value="1"/>
</dbReference>
<dbReference type="EMBL" id="PGOL01009111">
    <property type="protein sequence ID" value="PKI31231.1"/>
    <property type="molecule type" value="Genomic_DNA"/>
</dbReference>
<dbReference type="Proteomes" id="UP000197138">
    <property type="component" value="Unassembled WGS sequence"/>
</dbReference>
<comment type="caution">
    <text evidence="3">The sequence shown here is derived from an EMBL/GenBank/DDBJ whole genome shotgun (WGS) entry which is preliminary data.</text>
</comment>
<dbReference type="Gene3D" id="3.40.50.2000">
    <property type="entry name" value="Glycogen Phosphorylase B"/>
    <property type="match status" value="2"/>
</dbReference>
<evidence type="ECO:0000313" key="4">
    <source>
        <dbReference type="EMBL" id="PKI31231.1"/>
    </source>
</evidence>